<evidence type="ECO:0000256" key="1">
    <source>
        <dbReference type="ARBA" id="ARBA00023015"/>
    </source>
</evidence>
<evidence type="ECO:0000259" key="5">
    <source>
        <dbReference type="PROSITE" id="PS50977"/>
    </source>
</evidence>
<dbReference type="InterPro" id="IPR009057">
    <property type="entry name" value="Homeodomain-like_sf"/>
</dbReference>
<dbReference type="InterPro" id="IPR001647">
    <property type="entry name" value="HTH_TetR"/>
</dbReference>
<feature type="DNA-binding region" description="H-T-H motif" evidence="4">
    <location>
        <begin position="41"/>
        <end position="60"/>
    </location>
</feature>
<dbReference type="SUPFAM" id="SSF46689">
    <property type="entry name" value="Homeodomain-like"/>
    <property type="match status" value="1"/>
</dbReference>
<keyword evidence="1" id="KW-0805">Transcription regulation</keyword>
<keyword evidence="2 4" id="KW-0238">DNA-binding</keyword>
<dbReference type="Proteomes" id="UP000230551">
    <property type="component" value="Unassembled WGS sequence"/>
</dbReference>
<dbReference type="OrthoDB" id="3426391at2"/>
<dbReference type="GO" id="GO:0003700">
    <property type="term" value="F:DNA-binding transcription factor activity"/>
    <property type="evidence" value="ECO:0007669"/>
    <property type="project" value="TreeGrafter"/>
</dbReference>
<dbReference type="GO" id="GO:0000976">
    <property type="term" value="F:transcription cis-regulatory region binding"/>
    <property type="evidence" value="ECO:0007669"/>
    <property type="project" value="TreeGrafter"/>
</dbReference>
<dbReference type="SUPFAM" id="SSF48498">
    <property type="entry name" value="Tetracyclin repressor-like, C-terminal domain"/>
    <property type="match status" value="1"/>
</dbReference>
<sequence>MKSGVRSGPGRPAGVDSLETRQRVIDAACKCFANYGYGPATNNLIAEMAGVTAGSVYYHFGTKRNLFEAVCDDVYGKILERTTALMAGAESVSGLLRKVLAESNRINHESPELAGFVATAPVDARRHSELTEAFAHQAERMRTTLVGSVIAGQQAGRIPAGLNPGEVAGMIGTIVDGFAHAAAATDAATLDRITAVFDTLMLSSDEN</sequence>
<reference evidence="6 7" key="1">
    <citation type="journal article" date="2017" name="Infect. Genet. Evol.">
        <title>The new phylogeny of the genus Mycobacterium: The old and the news.</title>
        <authorList>
            <person name="Tortoli E."/>
            <person name="Fedrizzi T."/>
            <person name="Meehan C.J."/>
            <person name="Trovato A."/>
            <person name="Grottola A."/>
            <person name="Giacobazzi E."/>
            <person name="Serpini G.F."/>
            <person name="Tagliazucchi S."/>
            <person name="Fabio A."/>
            <person name="Bettua C."/>
            <person name="Bertorelli R."/>
            <person name="Frascaro F."/>
            <person name="De Sanctis V."/>
            <person name="Pecorari M."/>
            <person name="Jousson O."/>
            <person name="Segata N."/>
            <person name="Cirillo D.M."/>
        </authorList>
    </citation>
    <scope>NUCLEOTIDE SEQUENCE [LARGE SCALE GENOMIC DNA]</scope>
    <source>
        <strain evidence="6 7">CIP1034565</strain>
    </source>
</reference>
<evidence type="ECO:0000256" key="4">
    <source>
        <dbReference type="PROSITE-ProRule" id="PRU00335"/>
    </source>
</evidence>
<dbReference type="InterPro" id="IPR036271">
    <property type="entry name" value="Tet_transcr_reg_TetR-rel_C_sf"/>
</dbReference>
<protein>
    <submittedName>
        <fullName evidence="6">TetR/AcrR family transcriptional regulator</fullName>
    </submittedName>
</protein>
<dbReference type="PANTHER" id="PTHR30055">
    <property type="entry name" value="HTH-TYPE TRANSCRIPTIONAL REGULATOR RUTR"/>
    <property type="match status" value="1"/>
</dbReference>
<dbReference type="AlphaFoldDB" id="A0A2G5PHB8"/>
<organism evidence="6 7">
    <name type="scientific">Mycolicibacterium brumae</name>
    <dbReference type="NCBI Taxonomy" id="85968"/>
    <lineage>
        <taxon>Bacteria</taxon>
        <taxon>Bacillati</taxon>
        <taxon>Actinomycetota</taxon>
        <taxon>Actinomycetes</taxon>
        <taxon>Mycobacteriales</taxon>
        <taxon>Mycobacteriaceae</taxon>
        <taxon>Mycolicibacterium</taxon>
    </lineage>
</organism>
<dbReference type="PANTHER" id="PTHR30055:SF238">
    <property type="entry name" value="MYCOFACTOCIN BIOSYNTHESIS TRANSCRIPTIONAL REGULATOR MFTR-RELATED"/>
    <property type="match status" value="1"/>
</dbReference>
<feature type="domain" description="HTH tetR-type" evidence="5">
    <location>
        <begin position="18"/>
        <end position="78"/>
    </location>
</feature>
<keyword evidence="7" id="KW-1185">Reference proteome</keyword>
<dbReference type="EMBL" id="PDCN02000001">
    <property type="protein sequence ID" value="PIB77699.1"/>
    <property type="molecule type" value="Genomic_DNA"/>
</dbReference>
<evidence type="ECO:0000313" key="7">
    <source>
        <dbReference type="Proteomes" id="UP000230551"/>
    </source>
</evidence>
<dbReference type="Pfam" id="PF00440">
    <property type="entry name" value="TetR_N"/>
    <property type="match status" value="1"/>
</dbReference>
<evidence type="ECO:0000256" key="2">
    <source>
        <dbReference type="ARBA" id="ARBA00023125"/>
    </source>
</evidence>
<name>A0A2G5PHB8_9MYCO</name>
<dbReference type="InterPro" id="IPR050109">
    <property type="entry name" value="HTH-type_TetR-like_transc_reg"/>
</dbReference>
<gene>
    <name evidence="6" type="ORF">CQY22_001820</name>
</gene>
<dbReference type="PRINTS" id="PR00455">
    <property type="entry name" value="HTHTETR"/>
</dbReference>
<keyword evidence="3" id="KW-0804">Transcription</keyword>
<comment type="caution">
    <text evidence="6">The sequence shown here is derived from an EMBL/GenBank/DDBJ whole genome shotgun (WGS) entry which is preliminary data.</text>
</comment>
<dbReference type="Gene3D" id="1.10.357.10">
    <property type="entry name" value="Tetracycline Repressor, domain 2"/>
    <property type="match status" value="1"/>
</dbReference>
<proteinExistence type="predicted"/>
<dbReference type="PROSITE" id="PS50977">
    <property type="entry name" value="HTH_TETR_2"/>
    <property type="match status" value="1"/>
</dbReference>
<evidence type="ECO:0000313" key="6">
    <source>
        <dbReference type="EMBL" id="PIB77699.1"/>
    </source>
</evidence>
<evidence type="ECO:0000256" key="3">
    <source>
        <dbReference type="ARBA" id="ARBA00023163"/>
    </source>
</evidence>
<dbReference type="STRING" id="85968.GCA_900073015_01483"/>
<accession>A0A2G5PHB8</accession>